<evidence type="ECO:0000313" key="4">
    <source>
        <dbReference type="Proteomes" id="UP000256585"/>
    </source>
</evidence>
<dbReference type="AlphaFoldDB" id="A0A3T0TU40"/>
<keyword evidence="2" id="KW-0472">Membrane</keyword>
<organism evidence="3 4">
    <name type="scientific">Metamycoplasma phocicerebrale</name>
    <dbReference type="NCBI Taxonomy" id="142649"/>
    <lineage>
        <taxon>Bacteria</taxon>
        <taxon>Bacillati</taxon>
        <taxon>Mycoplasmatota</taxon>
        <taxon>Mycoplasmoidales</taxon>
        <taxon>Metamycoplasmataceae</taxon>
        <taxon>Metamycoplasma</taxon>
    </lineage>
</organism>
<dbReference type="Proteomes" id="UP000256585">
    <property type="component" value="Chromosome"/>
</dbReference>
<dbReference type="NCBIfam" id="NF045833">
    <property type="entry name" value="P80_membrane"/>
    <property type="match status" value="1"/>
</dbReference>
<keyword evidence="4" id="KW-1185">Reference proteome</keyword>
<dbReference type="OrthoDB" id="393625at2"/>
<keyword evidence="2" id="KW-0812">Transmembrane</keyword>
<keyword evidence="2" id="KW-1133">Transmembrane helix</keyword>
<evidence type="ECO:0000313" key="3">
    <source>
        <dbReference type="EMBL" id="AZZ65631.1"/>
    </source>
</evidence>
<proteinExistence type="predicted"/>
<evidence type="ECO:0000256" key="2">
    <source>
        <dbReference type="SAM" id="Phobius"/>
    </source>
</evidence>
<evidence type="ECO:0000256" key="1">
    <source>
        <dbReference type="SAM" id="Coils"/>
    </source>
</evidence>
<protein>
    <recommendedName>
        <fullName evidence="5">Membrane protein P80</fullName>
    </recommendedName>
</protein>
<gene>
    <name evidence="3" type="ORF">DMC14_002450</name>
</gene>
<reference evidence="3" key="1">
    <citation type="submission" date="2019-03" db="EMBL/GenBank/DDBJ databases">
        <title>Draft Sequence and Annotation of the Mycoplasma phocicerebrale Strain 1049T Genome.</title>
        <authorList>
            <person name="Frasca S.Jr."/>
            <person name="Kutish G.F."/>
            <person name="Castellanos Gell J."/>
            <person name="Michaels D.L."/>
            <person name="Brown D.R."/>
        </authorList>
    </citation>
    <scope>NUCLEOTIDE SEQUENCE</scope>
    <source>
        <strain evidence="3">1049</strain>
    </source>
</reference>
<keyword evidence="1" id="KW-0175">Coiled coil</keyword>
<sequence length="717" mass="81805">MSNKVKKTNTTEQKTKRKRVLWGTFWATAVTATVAAGIAIPLVKASKSLPSPTDTLEPDSSVLEIDTPNGKKQLKYKEIDKAPVLPNKNKNIADSIEKTIAKYLYEQEYESSLWYQAVYNANKAKADEKTFALDSVEKIKEKVKKQIDDLKKQYQKQYGLEKKWEEKFLEKLNSKEWGSSKNENEAIEHKVNEEIKRQAFRRFETEVNTDWTFKDLKDGIVANKDVYYEYKGKKIEIAKKGEKIILSFAKENENYVLPKEDSVESHTDSKASIKIPMFVTKSFVKQYKDATRFIKPWISKKQGILSEFSLSAHQDQKGAEKPWIVTKEEIINLLKFSSYEKSKTEIELKLGIDGLKQFKGFGTLIKSGPITEEDERQATNDKQLINFLSSDKTNAGKFGSKGFVNLKQTISSSEPTTYLNLLSILLGDATSDKGVFKYKEENNLFDTLKTSLINVLKELESFKDLESTYKGQLLAALQANPATKNKSDNYVAEYAKYNDSIKKIIDELQDKDFNRLFGNAFKTAFTGSNPGNKVNAIYKVGENFVTVGPKGILIQNLHKLDNEEEIKKLIVKDLTIKSKANYSPTFTSELFDLTKIFSGILNSSFQLEELLSQSDFKKYVKEQEYTPIDSNTKKKFDDADISGALDYIRTIEQSSQTTLISNKFGQIRDYVKKQSNDGLIEDFKFDESNNIFKIVPHTGDIVSYLFKIITDYVVNKK</sequence>
<accession>A0A3T0TU40</accession>
<evidence type="ECO:0008006" key="5">
    <source>
        <dbReference type="Google" id="ProtNLM"/>
    </source>
</evidence>
<name>A0A3T0TU40_9BACT</name>
<dbReference type="EMBL" id="CP033058">
    <property type="protein sequence ID" value="AZZ65631.1"/>
    <property type="molecule type" value="Genomic_DNA"/>
</dbReference>
<dbReference type="RefSeq" id="WP_116171540.1">
    <property type="nucleotide sequence ID" value="NZ_CP033058.2"/>
</dbReference>
<feature type="coiled-coil region" evidence="1">
    <location>
        <begin position="133"/>
        <end position="160"/>
    </location>
</feature>
<dbReference type="KEGG" id="mphc:DMC14_002450"/>
<feature type="transmembrane region" description="Helical" evidence="2">
    <location>
        <begin position="20"/>
        <end position="43"/>
    </location>
</feature>